<reference evidence="1 2" key="1">
    <citation type="submission" date="2020-07" db="EMBL/GenBank/DDBJ databases">
        <title>Sequencing the genomes of 1000 actinobacteria strains.</title>
        <authorList>
            <person name="Klenk H.-P."/>
        </authorList>
    </citation>
    <scope>NUCLEOTIDE SEQUENCE [LARGE SCALE GENOMIC DNA]</scope>
    <source>
        <strain evidence="1 2">DSM 100723</strain>
    </source>
</reference>
<dbReference type="RefSeq" id="WP_182560529.1">
    <property type="nucleotide sequence ID" value="NZ_JACGWT010000004.1"/>
</dbReference>
<name>A0A7W3P6E5_9ACTN</name>
<dbReference type="EMBL" id="JACGWT010000004">
    <property type="protein sequence ID" value="MBA8794894.1"/>
    <property type="molecule type" value="Genomic_DNA"/>
</dbReference>
<organism evidence="1 2">
    <name type="scientific">Microlunatus kandeliicorticis</name>
    <dbReference type="NCBI Taxonomy" id="1759536"/>
    <lineage>
        <taxon>Bacteria</taxon>
        <taxon>Bacillati</taxon>
        <taxon>Actinomycetota</taxon>
        <taxon>Actinomycetes</taxon>
        <taxon>Propionibacteriales</taxon>
        <taxon>Propionibacteriaceae</taxon>
        <taxon>Microlunatus</taxon>
    </lineage>
</organism>
<dbReference type="InterPro" id="IPR007391">
    <property type="entry name" value="Vancomycin_resist_VanW"/>
</dbReference>
<evidence type="ECO:0000313" key="1">
    <source>
        <dbReference type="EMBL" id="MBA8794894.1"/>
    </source>
</evidence>
<evidence type="ECO:0000313" key="2">
    <source>
        <dbReference type="Proteomes" id="UP000523079"/>
    </source>
</evidence>
<dbReference type="Proteomes" id="UP000523079">
    <property type="component" value="Unassembled WGS sequence"/>
</dbReference>
<keyword evidence="2" id="KW-1185">Reference proteome</keyword>
<dbReference type="AlphaFoldDB" id="A0A7W3P6E5"/>
<comment type="caution">
    <text evidence="1">The sequence shown here is derived from an EMBL/GenBank/DDBJ whole genome shotgun (WGS) entry which is preliminary data.</text>
</comment>
<accession>A0A7W3P6E5</accession>
<gene>
    <name evidence="1" type="ORF">FHX74_002522</name>
</gene>
<dbReference type="PANTHER" id="PTHR35788:SF1">
    <property type="entry name" value="EXPORTED PROTEIN"/>
    <property type="match status" value="1"/>
</dbReference>
<proteinExistence type="predicted"/>
<protein>
    <submittedName>
        <fullName evidence="1">Vancomycin resistance protein VanW</fullName>
    </submittedName>
</protein>
<sequence length="298" mass="33982">MSTLTSRTQAEASATDRPRVRRRWAERFPALYPLAVEVHRLRRRAVWLRQDLRGATVLARSRGAEDLPVRVLRHKSLLLRTLGDSEMRLQHNKVTNLRIAAAAVDGLLIRPGEEFSFCRTVGKATARKGYVEGMLLDNGRATAGVGGGICQLANLLHWMVLHSPLTVTERSEHSFDPFPDQGRVLPWGVGCAVYYNYVDLRFRNDTDVTFQLRTRVGERYLEGELRAAAPVPHSYSVYAVGEGFDRVDGRWYRHNEIWRDVIDRRTGDRVGRELLKRNRALVTYEPELDDDGRPHRGG</sequence>
<dbReference type="Pfam" id="PF04294">
    <property type="entry name" value="VanW"/>
    <property type="match status" value="1"/>
</dbReference>
<dbReference type="InterPro" id="IPR052913">
    <property type="entry name" value="Glycopeptide_resist_protein"/>
</dbReference>
<dbReference type="PANTHER" id="PTHR35788">
    <property type="entry name" value="EXPORTED PROTEIN-RELATED"/>
    <property type="match status" value="1"/>
</dbReference>